<dbReference type="AlphaFoldDB" id="A0A4V1ZD60"/>
<accession>A0A4V1ZD60</accession>
<feature type="domain" description="7TM-DISM receptor extracellular" evidence="3">
    <location>
        <begin position="199"/>
        <end position="411"/>
    </location>
</feature>
<dbReference type="InterPro" id="IPR011622">
    <property type="entry name" value="7TMR_DISM_rcpt_extracell_dom2"/>
</dbReference>
<keyword evidence="6" id="KW-1185">Reference proteome</keyword>
<sequence length="638" mass="75094">MSKSYLKIVLFLCLTIPAIGKRDTLIITDTSAYVPLYHFGEIYASTSDETIEKANRNQHWQILTKEYQVPRNQIVWIRFSLKNQFNKPQQYFIRNPDNEQSDYYIFRNNQQIEHYQNGEFVSTWGMSRNELLGVFDFSLAAGETIELYIKASNHKGVIPFLRLFPQRAIKTTYALLNEKRFEQWLDNYYVHNLEELQVRTFYQGGLGIILVIAFLIFYRNRHEKIYLYYLLYVLSAFAFTLFKSRSFTYVGRLLGLVPMIKFYAAETIMWLGLAVYLFFVTELLDLRKNHHQLSKFLSRLGKGFIVYSILVFFWLLLTNDSGLQVWLFNNNRIPLFLLYTGTIVYIARNVRSSMVKYLLFGNGFLIVFGMLAWLKAGILNHQHWYGIFNHLFTLPLAILIEIIVFALAIAKKIEEERNIKTELEQKTMQVEMMALRSQMNPHFLFNSLNSIRYMVMINDNENASDYLSKFSKLLRMILNHSEKNVIRLSEELLALRLYLDIEKRRFGDNFSYSVMVDEQIEAEALQIPPMLLQPFVENSIWHGLMPSTKPDKRIEVFIKKINETMVEFLIKDNGIGRIKANELKVKSMKNHQSKGTEITNQRVELFNRNYSNKIAISTNDLYEHNNSVGTMVRILYEL</sequence>
<dbReference type="Pfam" id="PF07695">
    <property type="entry name" value="7TMR-DISM_7TM"/>
    <property type="match status" value="1"/>
</dbReference>
<dbReference type="Proteomes" id="UP000293162">
    <property type="component" value="Unassembled WGS sequence"/>
</dbReference>
<feature type="transmembrane region" description="Helical" evidence="1">
    <location>
        <begin position="296"/>
        <end position="317"/>
    </location>
</feature>
<evidence type="ECO:0000259" key="4">
    <source>
        <dbReference type="Pfam" id="PF07696"/>
    </source>
</evidence>
<evidence type="ECO:0000259" key="2">
    <source>
        <dbReference type="Pfam" id="PF06580"/>
    </source>
</evidence>
<dbReference type="EMBL" id="SEWF01000019">
    <property type="protein sequence ID" value="RYU95030.1"/>
    <property type="molecule type" value="Genomic_DNA"/>
</dbReference>
<feature type="domain" description="Signal transduction histidine kinase internal region" evidence="2">
    <location>
        <begin position="431"/>
        <end position="510"/>
    </location>
</feature>
<evidence type="ECO:0000313" key="5">
    <source>
        <dbReference type="EMBL" id="RYU95030.1"/>
    </source>
</evidence>
<feature type="transmembrane region" description="Helical" evidence="1">
    <location>
        <begin position="201"/>
        <end position="218"/>
    </location>
</feature>
<dbReference type="Pfam" id="PF06580">
    <property type="entry name" value="His_kinase"/>
    <property type="match status" value="1"/>
</dbReference>
<feature type="transmembrane region" description="Helical" evidence="1">
    <location>
        <begin position="225"/>
        <end position="242"/>
    </location>
</feature>
<dbReference type="InterPro" id="IPR010559">
    <property type="entry name" value="Sig_transdc_His_kin_internal"/>
</dbReference>
<feature type="domain" description="7TM-DISM receptor extracellular" evidence="4">
    <location>
        <begin position="51"/>
        <end position="159"/>
    </location>
</feature>
<dbReference type="Pfam" id="PF07696">
    <property type="entry name" value="7TMR-DISMED2"/>
    <property type="match status" value="1"/>
</dbReference>
<reference evidence="5 6" key="1">
    <citation type="submission" date="2019-02" db="EMBL/GenBank/DDBJ databases">
        <title>Bacterial novel species Emticicia sp. 17J42-9 isolated from soil.</title>
        <authorList>
            <person name="Jung H.-Y."/>
        </authorList>
    </citation>
    <scope>NUCLEOTIDE SEQUENCE [LARGE SCALE GENOMIC DNA]</scope>
    <source>
        <strain evidence="5 6">17J42-9</strain>
    </source>
</reference>
<feature type="transmembrane region" description="Helical" evidence="1">
    <location>
        <begin position="387"/>
        <end position="410"/>
    </location>
</feature>
<dbReference type="RefSeq" id="WP_130021651.1">
    <property type="nucleotide sequence ID" value="NZ_SEWF01000019.1"/>
</dbReference>
<feature type="transmembrane region" description="Helical" evidence="1">
    <location>
        <begin position="262"/>
        <end position="284"/>
    </location>
</feature>
<dbReference type="GO" id="GO:0016020">
    <property type="term" value="C:membrane"/>
    <property type="evidence" value="ECO:0007669"/>
    <property type="project" value="InterPro"/>
</dbReference>
<dbReference type="InterPro" id="IPR036890">
    <property type="entry name" value="HATPase_C_sf"/>
</dbReference>
<comment type="caution">
    <text evidence="5">The sequence shown here is derived from an EMBL/GenBank/DDBJ whole genome shotgun (WGS) entry which is preliminary data.</text>
</comment>
<dbReference type="InterPro" id="IPR011623">
    <property type="entry name" value="7TMR_DISM_rcpt_extracell_dom1"/>
</dbReference>
<keyword evidence="1" id="KW-1133">Transmembrane helix</keyword>
<dbReference type="Gene3D" id="2.60.40.2380">
    <property type="match status" value="1"/>
</dbReference>
<dbReference type="Gene3D" id="3.30.565.10">
    <property type="entry name" value="Histidine kinase-like ATPase, C-terminal domain"/>
    <property type="match status" value="1"/>
</dbReference>
<organism evidence="5 6">
    <name type="scientific">Emticicia agri</name>
    <dbReference type="NCBI Taxonomy" id="2492393"/>
    <lineage>
        <taxon>Bacteria</taxon>
        <taxon>Pseudomonadati</taxon>
        <taxon>Bacteroidota</taxon>
        <taxon>Cytophagia</taxon>
        <taxon>Cytophagales</taxon>
        <taxon>Leadbetterellaceae</taxon>
        <taxon>Emticicia</taxon>
    </lineage>
</organism>
<evidence type="ECO:0000256" key="1">
    <source>
        <dbReference type="SAM" id="Phobius"/>
    </source>
</evidence>
<evidence type="ECO:0000259" key="3">
    <source>
        <dbReference type="Pfam" id="PF07695"/>
    </source>
</evidence>
<protein>
    <recommendedName>
        <fullName evidence="7">Sensor protein lytS</fullName>
    </recommendedName>
</protein>
<keyword evidence="1" id="KW-0472">Membrane</keyword>
<evidence type="ECO:0008006" key="7">
    <source>
        <dbReference type="Google" id="ProtNLM"/>
    </source>
</evidence>
<dbReference type="PANTHER" id="PTHR34220:SF7">
    <property type="entry name" value="SENSOR HISTIDINE KINASE YPDA"/>
    <property type="match status" value="1"/>
</dbReference>
<name>A0A4V1ZD60_9BACT</name>
<feature type="transmembrane region" description="Helical" evidence="1">
    <location>
        <begin position="333"/>
        <end position="350"/>
    </location>
</feature>
<feature type="transmembrane region" description="Helical" evidence="1">
    <location>
        <begin position="357"/>
        <end position="375"/>
    </location>
</feature>
<evidence type="ECO:0000313" key="6">
    <source>
        <dbReference type="Proteomes" id="UP000293162"/>
    </source>
</evidence>
<proteinExistence type="predicted"/>
<dbReference type="OrthoDB" id="6190788at2"/>
<dbReference type="GO" id="GO:0000155">
    <property type="term" value="F:phosphorelay sensor kinase activity"/>
    <property type="evidence" value="ECO:0007669"/>
    <property type="project" value="InterPro"/>
</dbReference>
<dbReference type="InterPro" id="IPR050640">
    <property type="entry name" value="Bact_2-comp_sensor_kinase"/>
</dbReference>
<gene>
    <name evidence="5" type="ORF">EWM59_14195</name>
</gene>
<dbReference type="PANTHER" id="PTHR34220">
    <property type="entry name" value="SENSOR HISTIDINE KINASE YPDA"/>
    <property type="match status" value="1"/>
</dbReference>
<keyword evidence="1" id="KW-0812">Transmembrane</keyword>